<evidence type="ECO:0000256" key="2">
    <source>
        <dbReference type="ARBA" id="ARBA00023163"/>
    </source>
</evidence>
<evidence type="ECO:0000259" key="4">
    <source>
        <dbReference type="PROSITE" id="PS50864"/>
    </source>
</evidence>
<dbReference type="PROSITE" id="PS50864">
    <property type="entry name" value="SAND"/>
    <property type="match status" value="1"/>
</dbReference>
<dbReference type="PANTHER" id="PTHR10417">
    <property type="entry name" value="GLUCOCORTICOID MODULATORY ELEMENT-BINDING PROTEIN"/>
    <property type="match status" value="1"/>
</dbReference>
<dbReference type="PANTHER" id="PTHR10417:SF15">
    <property type="entry name" value="STERILE ALPHA MOTIF DOMAIN-CONTAINING 11"/>
    <property type="match status" value="1"/>
</dbReference>
<dbReference type="InterPro" id="IPR000770">
    <property type="entry name" value="SAND_dom"/>
</dbReference>
<dbReference type="AlphaFoldDB" id="A0A8J5NBZ0"/>
<dbReference type="Pfam" id="PF01342">
    <property type="entry name" value="SAND"/>
    <property type="match status" value="1"/>
</dbReference>
<feature type="non-terminal residue" evidence="5">
    <location>
        <position position="1"/>
    </location>
</feature>
<dbReference type="SMART" id="SM00258">
    <property type="entry name" value="SAND"/>
    <property type="match status" value="1"/>
</dbReference>
<dbReference type="GO" id="GO:0003677">
    <property type="term" value="F:DNA binding"/>
    <property type="evidence" value="ECO:0007669"/>
    <property type="project" value="UniProtKB-KW"/>
</dbReference>
<evidence type="ECO:0000256" key="3">
    <source>
        <dbReference type="ARBA" id="ARBA00023242"/>
    </source>
</evidence>
<organism evidence="5 6">
    <name type="scientific">Homarus americanus</name>
    <name type="common">American lobster</name>
    <dbReference type="NCBI Taxonomy" id="6706"/>
    <lineage>
        <taxon>Eukaryota</taxon>
        <taxon>Metazoa</taxon>
        <taxon>Ecdysozoa</taxon>
        <taxon>Arthropoda</taxon>
        <taxon>Crustacea</taxon>
        <taxon>Multicrustacea</taxon>
        <taxon>Malacostraca</taxon>
        <taxon>Eumalacostraca</taxon>
        <taxon>Eucarida</taxon>
        <taxon>Decapoda</taxon>
        <taxon>Pleocyemata</taxon>
        <taxon>Astacidea</taxon>
        <taxon>Nephropoidea</taxon>
        <taxon>Nephropidae</taxon>
        <taxon>Homarus</taxon>
    </lineage>
</organism>
<dbReference type="Gene3D" id="3.10.390.10">
    <property type="entry name" value="SAND domain-like"/>
    <property type="match status" value="1"/>
</dbReference>
<reference evidence="5" key="1">
    <citation type="journal article" date="2021" name="Sci. Adv.">
        <title>The American lobster genome reveals insights on longevity, neural, and immune adaptations.</title>
        <authorList>
            <person name="Polinski J.M."/>
            <person name="Zimin A.V."/>
            <person name="Clark K.F."/>
            <person name="Kohn A.B."/>
            <person name="Sadowski N."/>
            <person name="Timp W."/>
            <person name="Ptitsyn A."/>
            <person name="Khanna P."/>
            <person name="Romanova D.Y."/>
            <person name="Williams P."/>
            <person name="Greenwood S.J."/>
            <person name="Moroz L.L."/>
            <person name="Walt D.R."/>
            <person name="Bodnar A.G."/>
        </authorList>
    </citation>
    <scope>NUCLEOTIDE SEQUENCE</scope>
    <source>
        <strain evidence="5">GMGI-L3</strain>
    </source>
</reference>
<name>A0A8J5NBZ0_HOMAM</name>
<protein>
    <submittedName>
        <fullName evidence="5">Deformed epidermal autoregulatory factor 1-like</fullName>
    </submittedName>
</protein>
<dbReference type="EMBL" id="JAHLQT010002534">
    <property type="protein sequence ID" value="KAG7177190.1"/>
    <property type="molecule type" value="Genomic_DNA"/>
</dbReference>
<proteinExistence type="predicted"/>
<dbReference type="Proteomes" id="UP000747542">
    <property type="component" value="Unassembled WGS sequence"/>
</dbReference>
<dbReference type="InterPro" id="IPR010919">
    <property type="entry name" value="SAND-like_dom_sf"/>
</dbReference>
<evidence type="ECO:0000313" key="5">
    <source>
        <dbReference type="EMBL" id="KAG7177190.1"/>
    </source>
</evidence>
<keyword evidence="2" id="KW-0804">Transcription</keyword>
<feature type="domain" description="SAND" evidence="4">
    <location>
        <begin position="116"/>
        <end position="201"/>
    </location>
</feature>
<evidence type="ECO:0000256" key="1">
    <source>
        <dbReference type="ARBA" id="ARBA00023015"/>
    </source>
</evidence>
<keyword evidence="6" id="KW-1185">Reference proteome</keyword>
<comment type="caution">
    <text evidence="5">The sequence shown here is derived from an EMBL/GenBank/DDBJ whole genome shotgun (WGS) entry which is preliminary data.</text>
</comment>
<keyword evidence="3" id="KW-0539">Nucleus</keyword>
<sequence length="227" mass="24689">MNGGLGESPSGGSRELVAVSDLEAVGLTRPHSVPLVKIVTSTTHLSDVINNPLNDVITATPDVTIHANDVTLSPEANIITCTRENCTTTSTHHITPATSSSLGETKATATFHIEPDWREAAQEPVLIVRCKKTAAELVKSKFGSGSRGRCIRLGKQWYTPTEFEAHCGRSASKDWKRSISVSGARVLLEELRERTHQETLDVRQKLLQEKEEAVTQAKLEAQLSNIA</sequence>
<evidence type="ECO:0000313" key="6">
    <source>
        <dbReference type="Proteomes" id="UP000747542"/>
    </source>
</evidence>
<gene>
    <name evidence="5" type="primary">Deaf1-L</name>
    <name evidence="5" type="ORF">Hamer_G000444</name>
</gene>
<dbReference type="SUPFAM" id="SSF63763">
    <property type="entry name" value="SAND domain-like"/>
    <property type="match status" value="1"/>
</dbReference>
<dbReference type="GO" id="GO:0046872">
    <property type="term" value="F:metal ion binding"/>
    <property type="evidence" value="ECO:0007669"/>
    <property type="project" value="UniProtKB-KW"/>
</dbReference>
<accession>A0A8J5NBZ0</accession>
<keyword evidence="1" id="KW-0805">Transcription regulation</keyword>